<feature type="compositionally biased region" description="Polar residues" evidence="1">
    <location>
        <begin position="276"/>
        <end position="288"/>
    </location>
</feature>
<dbReference type="EMBL" id="QBIY01013025">
    <property type="protein sequence ID" value="RXN12862.1"/>
    <property type="molecule type" value="Genomic_DNA"/>
</dbReference>
<dbReference type="SUPFAM" id="SSF47769">
    <property type="entry name" value="SAM/Pointed domain"/>
    <property type="match status" value="1"/>
</dbReference>
<protein>
    <submittedName>
        <fullName evidence="3">Sterile alpha motif domain-containing 9-like protein</fullName>
    </submittedName>
</protein>
<proteinExistence type="predicted"/>
<evidence type="ECO:0000313" key="4">
    <source>
        <dbReference type="Proteomes" id="UP000290572"/>
    </source>
</evidence>
<dbReference type="Gene3D" id="1.10.150.50">
    <property type="entry name" value="Transcription Factor, Ets-1"/>
    <property type="match status" value="1"/>
</dbReference>
<dbReference type="SUPFAM" id="SSF50729">
    <property type="entry name" value="PH domain-like"/>
    <property type="match status" value="1"/>
</dbReference>
<feature type="domain" description="SAM" evidence="2">
    <location>
        <begin position="188"/>
        <end position="232"/>
    </location>
</feature>
<sequence length="1683" mass="194387">MSTGGGVPAPLCQGFLKKRKDKMRLRWMTYWFRLYNTTLFFYTKKHGSALDLRGQYYIYEAAETADVRQEWMDQLWKAMLLNGPDRSGSITNGELVPDNNPEIRSSQCEESNTETSSTSVDSRCRSIDQESFQSFAVAEEAVYDTPPKWSTNEGEHGVTDSIYDFPNPVIRKLTEHRIDHSSIPCSDWNEHHVSSWLKAIGIKPEHIEKLEKEEVTGPVLRHVSKSYLKELGFGGGQIQLLLCKRDELFAPDKSKTINKRPCFDGEGREDAKHEAVSSSDVTSPETSVSSPQCRYRKFNNNDEHFSYIKHAILPPETGIDNLITPCHEYKSLENACKLEPRKLKIKFASEVIRFACACMNMRANGTIHFGVMDKTKTSYKHGEIIGIPIEDKEVFEDALDYIENCFPTQHSDARQCIKTPKFIPVIDKDCQTQNWIVEVDVVPMVNIVRDKLYSARIPKFNEKTNKVEYEQKAYYQRVGPNTPRITEDELVRFIQALKDVDQKREWEENNQNQIQAHFKEDLGRKLLVLLTHGKKYIDNTLRYIMVSNRFDQENLQNTKFLAHMNIFCVFDYDPDSKLSGLCHNYQEHHAVNLHFLHDYDHRGNTADFVKKLQLYDRTSWIFCNGRSDYMGRESPCDEKTWIKNKKKLLKRAVSVICNEILPKRSFVVLFILTSDVEQPLVDTFHEFYAEMSGHEDIVIISESRDNYKKWSSLAQVSCSMDVLEQISIAGMPMSHVDATVQSIQLTSLQATRRLPVSNNGVCFLKPVDEDSMISLEVVRVDQCDETNVHVMEQEQIQKIEQYFYQGGKIDWMNLWLADRNRCGQVIKRDAYAEINKMLEDLERADSLKRSIENINIYHEPGSGGSTVARQILWNWRKKMRCAVVKQSYQASTVCEHAVQLWNYEEVDKNVCLPVLLLLEDCNTDYQDDLRRELSNAVTTMKISPSKLCFIILCCKRSLDPERMCKTLPLRTVGVTHKLSSEEKKLFSKKAESLKFEPEFILTFVLMSKEFEQSYVTDFVENLLKEIDHSSLQTQLIKFVALLNSHIEDSYMSVSHCEAFLGLGIHMDKCLTWADEVRYRTFENFLSEQARFFFIQLKSSETHISSVRIIHYLIAKEILKQLSSYQSQSEIAMSLLKDNVLFDNRFGRDDFRKFVRDLFIKRTKKSKGDPKNSWFSPLIEHICETEDLEKAIDLLKVACTRFEDAFVAQQLARLLYENKRFVEAEIWAKKAKSRPPQHTYILDTLGQVYKKWFYDKYEDIRKKDSIEPNNVTDIIDTALKGINAFRESEKCPHTDSVNNSYFGEVDIGCRLLDLLSSVDIFSTKVGKRKLLDYLLTNYIPEEVQKPWQMFHGLLKGLKNSIRKALECICEDLARFQNYSSEEEEELVEGEPDKVNNPRKWLFRKSSVYARFFSIDNEPDEAVDTKTVSLFRRQMKIFELGGGNVTTILYLLSDKKKHSAGARLEEIISLFPADLNKDLDQTELINFIFCQIALSCASPGSRKLLSIEKLQDLCKPFHIERRTPFPETAYFLLSLLFWPEDSMSSVPSQASIKICTKAIKHLHSDVKSAATGKGRIFTHFFLGKESGLKKIVHKTTIEKFCKGTLSERRLRWQGGEVWTNSDIVQLLKRVAGYTEDGNLFIRISDHNIRVIPLFSASLPSSNENVTFYLGFSLHGVVAFDIEVAK</sequence>
<keyword evidence="4" id="KW-1185">Reference proteome</keyword>
<comment type="caution">
    <text evidence="3">The sequence shown here is derived from an EMBL/GenBank/DDBJ whole genome shotgun (WGS) entry which is preliminary data.</text>
</comment>
<feature type="region of interest" description="Disordered" evidence="1">
    <location>
        <begin position="260"/>
        <end position="288"/>
    </location>
</feature>
<reference evidence="3 4" key="1">
    <citation type="submission" date="2018-03" db="EMBL/GenBank/DDBJ databases">
        <title>Draft genome sequence of Rohu Carp (Labeo rohita).</title>
        <authorList>
            <person name="Das P."/>
            <person name="Kushwaha B."/>
            <person name="Joshi C.G."/>
            <person name="Kumar D."/>
            <person name="Nagpure N.S."/>
            <person name="Sahoo L."/>
            <person name="Das S.P."/>
            <person name="Bit A."/>
            <person name="Patnaik S."/>
            <person name="Meher P.K."/>
            <person name="Jayasankar P."/>
            <person name="Koringa P.G."/>
            <person name="Patel N.V."/>
            <person name="Hinsu A.T."/>
            <person name="Kumar R."/>
            <person name="Pandey M."/>
            <person name="Agarwal S."/>
            <person name="Srivastava S."/>
            <person name="Singh M."/>
            <person name="Iquebal M.A."/>
            <person name="Jaiswal S."/>
            <person name="Angadi U.B."/>
            <person name="Kumar N."/>
            <person name="Raza M."/>
            <person name="Shah T.M."/>
            <person name="Rai A."/>
            <person name="Jena J.K."/>
        </authorList>
    </citation>
    <scope>NUCLEOTIDE SEQUENCE [LARGE SCALE GENOMIC DNA]</scope>
    <source>
        <strain evidence="3">DASCIFA01</strain>
        <tissue evidence="3">Testis</tissue>
    </source>
</reference>
<organism evidence="3 4">
    <name type="scientific">Labeo rohita</name>
    <name type="common">Indian major carp</name>
    <name type="synonym">Cyprinus rohita</name>
    <dbReference type="NCBI Taxonomy" id="84645"/>
    <lineage>
        <taxon>Eukaryota</taxon>
        <taxon>Metazoa</taxon>
        <taxon>Chordata</taxon>
        <taxon>Craniata</taxon>
        <taxon>Vertebrata</taxon>
        <taxon>Euteleostomi</taxon>
        <taxon>Actinopterygii</taxon>
        <taxon>Neopterygii</taxon>
        <taxon>Teleostei</taxon>
        <taxon>Ostariophysi</taxon>
        <taxon>Cypriniformes</taxon>
        <taxon>Cyprinidae</taxon>
        <taxon>Labeoninae</taxon>
        <taxon>Labeonini</taxon>
        <taxon>Labeo</taxon>
    </lineage>
</organism>
<dbReference type="STRING" id="84645.A0A498LZR3"/>
<dbReference type="CDD" id="cd00821">
    <property type="entry name" value="PH"/>
    <property type="match status" value="1"/>
</dbReference>
<dbReference type="GO" id="GO:0005737">
    <property type="term" value="C:cytoplasm"/>
    <property type="evidence" value="ECO:0007669"/>
    <property type="project" value="TreeGrafter"/>
</dbReference>
<evidence type="ECO:0000256" key="1">
    <source>
        <dbReference type="SAM" id="MobiDB-lite"/>
    </source>
</evidence>
<feature type="region of interest" description="Disordered" evidence="1">
    <location>
        <begin position="87"/>
        <end position="123"/>
    </location>
</feature>
<accession>A0A498LZR3</accession>
<evidence type="ECO:0000313" key="3">
    <source>
        <dbReference type="EMBL" id="RXN12862.1"/>
    </source>
</evidence>
<feature type="compositionally biased region" description="Low complexity" evidence="1">
    <location>
        <begin position="105"/>
        <end position="121"/>
    </location>
</feature>
<dbReference type="InterPro" id="IPR001660">
    <property type="entry name" value="SAM"/>
</dbReference>
<evidence type="ECO:0000259" key="2">
    <source>
        <dbReference type="PROSITE" id="PS50105"/>
    </source>
</evidence>
<dbReference type="Proteomes" id="UP000290572">
    <property type="component" value="Unassembled WGS sequence"/>
</dbReference>
<feature type="compositionally biased region" description="Basic and acidic residues" evidence="1">
    <location>
        <begin position="260"/>
        <end position="275"/>
    </location>
</feature>
<dbReference type="InterPro" id="IPR013761">
    <property type="entry name" value="SAM/pointed_sf"/>
</dbReference>
<dbReference type="PANTHER" id="PTHR16155:SF3">
    <property type="entry name" value="STERILE ALPHA MOTIF DOMAIN-CONTAINING PROTEIN 9-LIKE"/>
    <property type="match status" value="1"/>
</dbReference>
<gene>
    <name evidence="3" type="ORF">ROHU_029315</name>
</gene>
<dbReference type="PROSITE" id="PS50105">
    <property type="entry name" value="SAM_DOMAIN"/>
    <property type="match status" value="1"/>
</dbReference>
<name>A0A498LZR3_LABRO</name>
<dbReference type="PANTHER" id="PTHR16155">
    <property type="entry name" value="DED DOMAIN-CONTAINING PROTEIN"/>
    <property type="match status" value="1"/>
</dbReference>